<dbReference type="PIRSF" id="PIRSF034934">
    <property type="entry name" value="AbiF_AbiD"/>
    <property type="match status" value="1"/>
</dbReference>
<reference evidence="1" key="3">
    <citation type="submission" date="2017-10" db="EMBL/GenBank/DDBJ databases">
        <authorList>
            <person name="Vrbovska V."/>
            <person name="Kovarovic V."/>
            <person name="Indrakova A."/>
        </authorList>
    </citation>
    <scope>NUCLEOTIDE SEQUENCE</scope>
    <source>
        <strain evidence="1">CCM 8730</strain>
    </source>
</reference>
<dbReference type="InterPro" id="IPR017034">
    <property type="entry name" value="Abi_system_AbiD/AbiF"/>
</dbReference>
<protein>
    <submittedName>
        <fullName evidence="2">Abi family protein</fullName>
    </submittedName>
    <submittedName>
        <fullName evidence="1">CAAX protease</fullName>
    </submittedName>
</protein>
<dbReference type="EMBL" id="MRZN01000014">
    <property type="protein sequence ID" value="PHK49318.1"/>
    <property type="molecule type" value="Genomic_DNA"/>
</dbReference>
<dbReference type="InterPro" id="IPR011664">
    <property type="entry name" value="Abi_system_AbiD/AbiF-like"/>
</dbReference>
<organism evidence="1 3">
    <name type="scientific">Staphylococcus edaphicus</name>
    <dbReference type="NCBI Taxonomy" id="1955013"/>
    <lineage>
        <taxon>Bacteria</taxon>
        <taxon>Bacillati</taxon>
        <taxon>Bacillota</taxon>
        <taxon>Bacilli</taxon>
        <taxon>Bacillales</taxon>
        <taxon>Staphylococcaceae</taxon>
        <taxon>Staphylococcus</taxon>
    </lineage>
</organism>
<evidence type="ECO:0000313" key="2">
    <source>
        <dbReference type="EMBL" id="UQW80977.1"/>
    </source>
</evidence>
<dbReference type="EMBL" id="CP093217">
    <property type="protein sequence ID" value="UQW80977.1"/>
    <property type="molecule type" value="Genomic_DNA"/>
</dbReference>
<evidence type="ECO:0000313" key="3">
    <source>
        <dbReference type="Proteomes" id="UP000223828"/>
    </source>
</evidence>
<dbReference type="GO" id="GO:0008233">
    <property type="term" value="F:peptidase activity"/>
    <property type="evidence" value="ECO:0007669"/>
    <property type="project" value="UniProtKB-KW"/>
</dbReference>
<keyword evidence="4" id="KW-1185">Reference proteome</keyword>
<reference evidence="2" key="4">
    <citation type="submission" date="2022-03" db="EMBL/GenBank/DDBJ databases">
        <title>Complete Genome Sequence of Staphylococcus edaphicus strain CCM 8731.</title>
        <authorList>
            <person name="Rimmer C.O."/>
            <person name="Thomas J.C."/>
        </authorList>
    </citation>
    <scope>NUCLEOTIDE SEQUENCE</scope>
    <source>
        <strain evidence="2">CCM 8731</strain>
    </source>
</reference>
<dbReference type="Proteomes" id="UP001056588">
    <property type="component" value="Chromosome"/>
</dbReference>
<name>A0A2C6WER1_9STAP</name>
<accession>A0A2C6WER1</accession>
<evidence type="ECO:0000313" key="4">
    <source>
        <dbReference type="Proteomes" id="UP001056588"/>
    </source>
</evidence>
<evidence type="ECO:0000313" key="1">
    <source>
        <dbReference type="EMBL" id="PHK49318.1"/>
    </source>
</evidence>
<gene>
    <name evidence="1" type="ORF">BTJ66_09105</name>
    <name evidence="2" type="ORF">MNY58_10370</name>
</gene>
<keyword evidence="1" id="KW-0645">Protease</keyword>
<keyword evidence="1" id="KW-0378">Hydrolase</keyword>
<dbReference type="OrthoDB" id="5363652at2"/>
<dbReference type="GO" id="GO:0006508">
    <property type="term" value="P:proteolysis"/>
    <property type="evidence" value="ECO:0007669"/>
    <property type="project" value="UniProtKB-KW"/>
</dbReference>
<dbReference type="AlphaFoldDB" id="A0A2C6WER1"/>
<reference evidence="3" key="2">
    <citation type="submission" date="2017-10" db="EMBL/GenBank/DDBJ databases">
        <title>Staphylococcus edaphicus sp. nov., isolated in Antarctica, harbouring mecC gene and genomic islands essential in adaptation to extreme environment.</title>
        <authorList>
            <person name="Pantucek R."/>
            <person name="Sedlacek I."/>
            <person name="Indrakova A."/>
            <person name="Vrbovska V."/>
            <person name="Maslanova I."/>
            <person name="Kovarovic V."/>
            <person name="Svec P."/>
            <person name="Kralova S."/>
            <person name="Kristofova L."/>
            <person name="Keklakova J."/>
            <person name="Petras P."/>
            <person name="Doskar J."/>
        </authorList>
    </citation>
    <scope>NUCLEOTIDE SEQUENCE [LARGE SCALE GENOMIC DNA]</scope>
    <source>
        <strain evidence="3">CCM 5085</strain>
    </source>
</reference>
<dbReference type="Pfam" id="PF07751">
    <property type="entry name" value="Abi_2"/>
    <property type="match status" value="1"/>
</dbReference>
<reference evidence="1" key="1">
    <citation type="journal article" date="2017" name="Appl. Environ. Microbiol.">
        <title>Staphylococcus edaphicus sp. nov., isolated in Antarctica, harbours mecC gene and genomic islands with suspected role in adaptation to extreme environment.</title>
        <authorList>
            <person name="Pantucek R."/>
            <person name="Sedlacek I."/>
            <person name="Indrakova A."/>
            <person name="Vrbovska V."/>
            <person name="Maslanova I."/>
            <person name="Kovarovic V."/>
            <person name="Svec P."/>
            <person name="Kralova S."/>
            <person name="Kristofova L."/>
            <person name="Keklakova J."/>
            <person name="Petras P."/>
            <person name="Doskar J."/>
        </authorList>
    </citation>
    <scope>NUCLEOTIDE SEQUENCE</scope>
    <source>
        <strain evidence="1">CCM 8730</strain>
    </source>
</reference>
<proteinExistence type="predicted"/>
<dbReference type="RefSeq" id="WP_099090653.1">
    <property type="nucleotide sequence ID" value="NZ_CP093217.1"/>
</dbReference>
<sequence length="327" mass="39061">MKPFKTYEEQVDILKSRGLIVDENTIYDLQNENYYNVINGYKDLFLELKPDSKEPMIPEKFVEGASFEEIFALYKLDRRLRNTLLEYLLVFETHLKSRIAYFFSEKYKEPHSYLYFQNYTSNSDKTKSVVKTVAVLSNIMTKKNIEPVDHYIKNHKGVPFWILMNYLTVGNVSHLYEILDEEIKVKVASNYSEKFNRQYEMQVNIQSVDVESVLKQVNFFRNVCAHEERLYDFKLKKRVKSLNLISNYNDISNINIVNDNLQSKLFDMILFLIFFLNKRDYSKLLEELDQHIDYYSKQMHTINKKHIYEKVGCLTDTFSDILNFKDL</sequence>
<dbReference type="Proteomes" id="UP000223828">
    <property type="component" value="Unassembled WGS sequence"/>
</dbReference>